<reference evidence="5 6" key="1">
    <citation type="journal article" date="2024" name="bioRxiv">
        <title>A reference genome for Trichogramma kaykai: A tiny desert-dwelling parasitoid wasp with competing sex-ratio distorters.</title>
        <authorList>
            <person name="Culotta J."/>
            <person name="Lindsey A.R."/>
        </authorList>
    </citation>
    <scope>NUCLEOTIDE SEQUENCE [LARGE SCALE GENOMIC DNA]</scope>
    <source>
        <strain evidence="5 6">KSX58</strain>
    </source>
</reference>
<dbReference type="PROSITE" id="PS50014">
    <property type="entry name" value="BROMODOMAIN_2"/>
    <property type="match status" value="1"/>
</dbReference>
<dbReference type="Gene3D" id="1.20.920.10">
    <property type="entry name" value="Bromodomain-like"/>
    <property type="match status" value="1"/>
</dbReference>
<dbReference type="InterPro" id="IPR050935">
    <property type="entry name" value="Bromo_chromatin_reader"/>
</dbReference>
<evidence type="ECO:0000313" key="5">
    <source>
        <dbReference type="EMBL" id="KAL3396875.1"/>
    </source>
</evidence>
<feature type="compositionally biased region" description="Polar residues" evidence="3">
    <location>
        <begin position="807"/>
        <end position="821"/>
    </location>
</feature>
<feature type="region of interest" description="Disordered" evidence="3">
    <location>
        <begin position="1724"/>
        <end position="1751"/>
    </location>
</feature>
<evidence type="ECO:0000259" key="4">
    <source>
        <dbReference type="PROSITE" id="PS50014"/>
    </source>
</evidence>
<feature type="compositionally biased region" description="Basic and acidic residues" evidence="3">
    <location>
        <begin position="1"/>
        <end position="16"/>
    </location>
</feature>
<evidence type="ECO:0000256" key="2">
    <source>
        <dbReference type="PROSITE-ProRule" id="PRU00035"/>
    </source>
</evidence>
<organism evidence="5 6">
    <name type="scientific">Trichogramma kaykai</name>
    <dbReference type="NCBI Taxonomy" id="54128"/>
    <lineage>
        <taxon>Eukaryota</taxon>
        <taxon>Metazoa</taxon>
        <taxon>Ecdysozoa</taxon>
        <taxon>Arthropoda</taxon>
        <taxon>Hexapoda</taxon>
        <taxon>Insecta</taxon>
        <taxon>Pterygota</taxon>
        <taxon>Neoptera</taxon>
        <taxon>Endopterygota</taxon>
        <taxon>Hymenoptera</taxon>
        <taxon>Apocrita</taxon>
        <taxon>Proctotrupomorpha</taxon>
        <taxon>Chalcidoidea</taxon>
        <taxon>Trichogrammatidae</taxon>
        <taxon>Trichogramma</taxon>
    </lineage>
</organism>
<feature type="compositionally biased region" description="Polar residues" evidence="3">
    <location>
        <begin position="851"/>
        <end position="871"/>
    </location>
</feature>
<feature type="compositionally biased region" description="Basic and acidic residues" evidence="3">
    <location>
        <begin position="1086"/>
        <end position="1097"/>
    </location>
</feature>
<gene>
    <name evidence="5" type="ORF">TKK_009426</name>
</gene>
<comment type="caution">
    <text evidence="5">The sequence shown here is derived from an EMBL/GenBank/DDBJ whole genome shotgun (WGS) entry which is preliminary data.</text>
</comment>
<feature type="compositionally biased region" description="Basic and acidic residues" evidence="3">
    <location>
        <begin position="822"/>
        <end position="832"/>
    </location>
</feature>
<keyword evidence="1 2" id="KW-0103">Bromodomain</keyword>
<feature type="compositionally biased region" description="Polar residues" evidence="3">
    <location>
        <begin position="77"/>
        <end position="91"/>
    </location>
</feature>
<feature type="compositionally biased region" description="Basic and acidic residues" evidence="3">
    <location>
        <begin position="840"/>
        <end position="850"/>
    </location>
</feature>
<feature type="region of interest" description="Disordered" evidence="3">
    <location>
        <begin position="1801"/>
        <end position="1844"/>
    </location>
</feature>
<feature type="compositionally biased region" description="Basic and acidic residues" evidence="3">
    <location>
        <begin position="1056"/>
        <end position="1066"/>
    </location>
</feature>
<feature type="region of interest" description="Disordered" evidence="3">
    <location>
        <begin position="807"/>
        <end position="875"/>
    </location>
</feature>
<feature type="compositionally biased region" description="Basic residues" evidence="3">
    <location>
        <begin position="1098"/>
        <end position="1126"/>
    </location>
</feature>
<feature type="compositionally biased region" description="Basic and acidic residues" evidence="3">
    <location>
        <begin position="23"/>
        <end position="65"/>
    </location>
</feature>
<name>A0ABD2WVH3_9HYME</name>
<proteinExistence type="predicted"/>
<dbReference type="Gene3D" id="3.40.50.150">
    <property type="entry name" value="Vaccinia Virus protein VP39"/>
    <property type="match status" value="1"/>
</dbReference>
<keyword evidence="6" id="KW-1185">Reference proteome</keyword>
<feature type="region of interest" description="Disordered" evidence="3">
    <location>
        <begin position="1"/>
        <end position="119"/>
    </location>
</feature>
<dbReference type="SMART" id="SM00297">
    <property type="entry name" value="BROMO"/>
    <property type="match status" value="1"/>
</dbReference>
<feature type="compositionally biased region" description="Basic and acidic residues" evidence="3">
    <location>
        <begin position="1024"/>
        <end position="1046"/>
    </location>
</feature>
<evidence type="ECO:0000313" key="6">
    <source>
        <dbReference type="Proteomes" id="UP001627154"/>
    </source>
</evidence>
<dbReference type="SUPFAM" id="SSF53335">
    <property type="entry name" value="S-adenosyl-L-methionine-dependent methyltransferases"/>
    <property type="match status" value="1"/>
</dbReference>
<feature type="compositionally biased region" description="Basic and acidic residues" evidence="3">
    <location>
        <begin position="956"/>
        <end position="973"/>
    </location>
</feature>
<feature type="compositionally biased region" description="Polar residues" evidence="3">
    <location>
        <begin position="1067"/>
        <end position="1085"/>
    </location>
</feature>
<feature type="domain" description="Bromo" evidence="4">
    <location>
        <begin position="1291"/>
        <end position="1364"/>
    </location>
</feature>
<feature type="compositionally biased region" description="Basic and acidic residues" evidence="3">
    <location>
        <begin position="922"/>
        <end position="933"/>
    </location>
</feature>
<dbReference type="InterPro" id="IPR001487">
    <property type="entry name" value="Bromodomain"/>
</dbReference>
<dbReference type="PANTHER" id="PTHR22880:SF225">
    <property type="entry name" value="BROMODOMAIN-CONTAINING PROTEIN BET-1-RELATED"/>
    <property type="match status" value="1"/>
</dbReference>
<dbReference type="InterPro" id="IPR036427">
    <property type="entry name" value="Bromodomain-like_sf"/>
</dbReference>
<protein>
    <recommendedName>
        <fullName evidence="4">Bromo domain-containing protein</fullName>
    </recommendedName>
</protein>
<feature type="region of interest" description="Disordered" evidence="3">
    <location>
        <begin position="887"/>
        <end position="1141"/>
    </location>
</feature>
<feature type="compositionally biased region" description="Basic and acidic residues" evidence="3">
    <location>
        <begin position="984"/>
        <end position="993"/>
    </location>
</feature>
<evidence type="ECO:0000256" key="3">
    <source>
        <dbReference type="SAM" id="MobiDB-lite"/>
    </source>
</evidence>
<dbReference type="InterPro" id="IPR029063">
    <property type="entry name" value="SAM-dependent_MTases_sf"/>
</dbReference>
<feature type="compositionally biased region" description="Polar residues" evidence="3">
    <location>
        <begin position="1132"/>
        <end position="1141"/>
    </location>
</feature>
<dbReference type="EMBL" id="JBJJXI010000069">
    <property type="protein sequence ID" value="KAL3396875.1"/>
    <property type="molecule type" value="Genomic_DNA"/>
</dbReference>
<dbReference type="PRINTS" id="PR00503">
    <property type="entry name" value="BROMODOMAIN"/>
</dbReference>
<accession>A0ABD2WVH3</accession>
<dbReference type="SUPFAM" id="SSF47370">
    <property type="entry name" value="Bromodomain"/>
    <property type="match status" value="1"/>
</dbReference>
<dbReference type="Proteomes" id="UP001627154">
    <property type="component" value="Unassembled WGS sequence"/>
</dbReference>
<feature type="compositionally biased region" description="Low complexity" evidence="3">
    <location>
        <begin position="1810"/>
        <end position="1836"/>
    </location>
</feature>
<feature type="compositionally biased region" description="Polar residues" evidence="3">
    <location>
        <begin position="109"/>
        <end position="119"/>
    </location>
</feature>
<dbReference type="Pfam" id="PF00439">
    <property type="entry name" value="Bromodomain"/>
    <property type="match status" value="1"/>
</dbReference>
<evidence type="ECO:0000256" key="1">
    <source>
        <dbReference type="ARBA" id="ARBA00023117"/>
    </source>
</evidence>
<sequence>MSWNNERRSRDYADNHRRTHRSHREDGRQPRSDHDDDYRRSQRQRDYDDVNDHRYRSDYDSERRNRNGSGRRYPSIDYTNSSRQKQRCSNDLNDDCLRSREQSSRSSSMLNHVSQQNFNRTSSSNYASEWFRGESDFTQQPMLGGYSIPSPPREVIDEPLNNTEDAEEEALKLLEEVDKLEAGNISDIKTEIPDANPEQYEIYYDDFLSYPENGPVPEWYQKQLDVKVKLALSRIDYVRNRVCWSDDQVKEQIELMEMDHKTILCKMDEPRHPKVDQAWFNTWKFDCRQAVICGSFVPGHVHTQDCEKNSFIPLINPNQQSLPYEIPKYISEIVQEITEFTNTAIESNSTVNINKPEWKWIKLRSNYKCEVLVVIGAQYIKSIISKLKRFCEDRLFKTTKISSISYVDLKQGVKNKSTLPIINLCGELTMLDKVGNVCVQYDHKTNMQFNAVEFNILGKVIHEYLDPESHTTIIDIGSTIGLLGCMMGNKNCAKVIGLTDSRHGMELAESIKSLNNINKATFMECDKDKVYSKTLSLTTSCSSVVILNLNSVYGRYPLIYDDIRKLPTVWRLVIYGCFKPDYVKYFTKLTNTNDETGEPFLPIRYCVLDKSPSNTDEFIIVLLLERSSLVDGKTKPYKEAPTMNVGSENLTSGVVNNHRNEAAPINDNVNIFRIPTQEPNIPLFTTVTHGEVFSIHCNNPNLIGSIVPDSEWKLHKISFQNPYFKTYREIPANFINMEIDARYQRHLELRNQLNTRYTVQQTVGNSSFNSEKHSRNVVESFIPLDSRVENPYNNNFRNNQQVDENLSQSFNLNSYPENASETLRRREDKRVENPFNRQGNSRDPRNKLRTTEIQSTESRNLTFENRGTNALNEPRLNVNKVKLGLNEYKNRSKSSDSSELNNLEKYSSGKDLHMNQSTGTSSKKEDVCKDKSSKSQYNSQKNRDEVHKVRSTTSDSLERHQNKMDGNNKEKSLVIRSTSKKQKKPDAMHEKKSTNSTSLESHQKKKGEKDEEVPFTSRSQISNEKLKEVCEKKLSTSESRQSHEKSSTSTLQTQNEKSKKGYEEKPSSGSLHSSCSVQINKSPPSKTEKDANHESRKDRKHHKDKSHKHHKHKSHKKKSERSRSSSHKSSSPVQQNLNSLPTHIEQLKYIKTEPESGNTDNNENMNICLGSQLSKVKIENMDQRENPYRNSNQEFLPNPVVIKTEPSTTIGDQKCEYSDSDIEILPPVKKEPVYIADSDEDILVPKTDKSFTHDSNDELVDEQSFFVPLPDKLTRNTNQLKFLFEVVQKLWEHKYGWAFQGPMLSNKMFKLNNYSEIVREHMDLNTIKKRLENKFYWSSSECLNDFQIMFENVFSCMNEEENVLHMMTKKMKNFFDELIIDMPSEEFGIDEEDLWSMATPKRVSPTSSQKEDTTCSLDGVQLATKASYLNDLSNTISSFKFQELLRSFKNESSTVSEHGFEAQVPTQVSHTSVNQMQQQPELTLTPIRITTVKQEPEQESNVKIQSQLGHESVNQIEQQTELAQMPSVTVKQESDSDIQLQLDHVSENQLEQKTESAQTPLVTVKQEPYSSMEIKSKLDSEINKSTEVVTQYSEQNLTSLPLSLRIASNFNTVKVKNEPNEESNQNLVNSDFTNFPITTHFTKTEYFLTETSDNLNLIDFDSVGLKVENEFISEHETNPHKIMDQSEYFLTKTSLKSEYESSQGLTIKNEVELNALKDMIKPELSDDTNLNNNRKRSSKENNEGSLTKNAFYLNSNDNLANQTIENSAKRPRLSYSNSEGSPEAVRSYFNHTYHLNLTGLNDSTDQLRESPSTSPKSSNSNELESSSSDSMSKSASFLGSIPNL</sequence>
<dbReference type="PANTHER" id="PTHR22880">
    <property type="entry name" value="FALZ-RELATED BROMODOMAIN-CONTAINING PROTEINS"/>
    <property type="match status" value="1"/>
</dbReference>